<dbReference type="Proteomes" id="UP001158986">
    <property type="component" value="Unassembled WGS sequence"/>
</dbReference>
<keyword evidence="2" id="KW-1185">Reference proteome</keyword>
<comment type="caution">
    <text evidence="1">The sequence shown here is derived from an EMBL/GenBank/DDBJ whole genome shotgun (WGS) entry which is preliminary data.</text>
</comment>
<evidence type="ECO:0000313" key="2">
    <source>
        <dbReference type="Proteomes" id="UP001158986"/>
    </source>
</evidence>
<organism evidence="1 2">
    <name type="scientific">Peronospora belbahrii</name>
    <dbReference type="NCBI Taxonomy" id="622444"/>
    <lineage>
        <taxon>Eukaryota</taxon>
        <taxon>Sar</taxon>
        <taxon>Stramenopiles</taxon>
        <taxon>Oomycota</taxon>
        <taxon>Peronosporomycetes</taxon>
        <taxon>Peronosporales</taxon>
        <taxon>Peronosporaceae</taxon>
        <taxon>Peronospora</taxon>
    </lineage>
</organism>
<gene>
    <name evidence="1" type="ORF">PBS001_LOCUS4463</name>
</gene>
<name>A0ABN8CXK6_9STRA</name>
<evidence type="ECO:0000313" key="1">
    <source>
        <dbReference type="EMBL" id="CAH0517877.1"/>
    </source>
</evidence>
<sequence length="80" mass="8410">MPAAWWSGFSKLVMRPQATHCAGLPTAGGGTLMPRIDLLSPYVPVGWRVSLFGGLGSDGMSALREVDLEVPRVGFHSVGG</sequence>
<proteinExistence type="predicted"/>
<reference evidence="1 2" key="1">
    <citation type="submission" date="2021-11" db="EMBL/GenBank/DDBJ databases">
        <authorList>
            <person name="Islam A."/>
            <person name="Islam S."/>
            <person name="Flora M.S."/>
            <person name="Rahman M."/>
            <person name="Ziaur R.M."/>
            <person name="Epstein J.H."/>
            <person name="Hassan M."/>
            <person name="Klassen M."/>
            <person name="Woodard K."/>
            <person name="Webb A."/>
            <person name="Webby R.J."/>
            <person name="El Zowalaty M.E."/>
        </authorList>
    </citation>
    <scope>NUCLEOTIDE SEQUENCE [LARGE SCALE GENOMIC DNA]</scope>
    <source>
        <strain evidence="1">Pbs1</strain>
    </source>
</reference>
<accession>A0ABN8CXK6</accession>
<protein>
    <submittedName>
        <fullName evidence="1">Uncharacterized protein</fullName>
    </submittedName>
</protein>
<dbReference type="EMBL" id="CAKLCB010000253">
    <property type="protein sequence ID" value="CAH0517877.1"/>
    <property type="molecule type" value="Genomic_DNA"/>
</dbReference>